<evidence type="ECO:0000313" key="1">
    <source>
        <dbReference type="EMBL" id="KAL2043065.1"/>
    </source>
</evidence>
<protein>
    <submittedName>
        <fullName evidence="1">Uncharacterized protein</fullName>
    </submittedName>
</protein>
<keyword evidence="2" id="KW-1185">Reference proteome</keyword>
<organism evidence="1 2">
    <name type="scientific">Stereocaulon virgatum</name>
    <dbReference type="NCBI Taxonomy" id="373712"/>
    <lineage>
        <taxon>Eukaryota</taxon>
        <taxon>Fungi</taxon>
        <taxon>Dikarya</taxon>
        <taxon>Ascomycota</taxon>
        <taxon>Pezizomycotina</taxon>
        <taxon>Lecanoromycetes</taxon>
        <taxon>OSLEUM clade</taxon>
        <taxon>Lecanoromycetidae</taxon>
        <taxon>Lecanorales</taxon>
        <taxon>Lecanorineae</taxon>
        <taxon>Stereocaulaceae</taxon>
        <taxon>Stereocaulon</taxon>
    </lineage>
</organism>
<reference evidence="1 2" key="1">
    <citation type="submission" date="2024-09" db="EMBL/GenBank/DDBJ databases">
        <title>Rethinking Asexuality: The Enigmatic Case of Functional Sexual Genes in Lepraria (Stereocaulaceae).</title>
        <authorList>
            <person name="Doellman M."/>
            <person name="Sun Y."/>
            <person name="Barcenas-Pena A."/>
            <person name="Lumbsch H.T."/>
            <person name="Grewe F."/>
        </authorList>
    </citation>
    <scope>NUCLEOTIDE SEQUENCE [LARGE SCALE GENOMIC DNA]</scope>
    <source>
        <strain evidence="1 2">Mercado 3170</strain>
    </source>
</reference>
<name>A0ABR4AD57_9LECA</name>
<gene>
    <name evidence="1" type="ORF">N7G274_004125</name>
</gene>
<sequence length="122" mass="12940">MAARHYQSTVLVQEAPPFLAVQRPEASDGNALTGFPLDVSHIPTVIAGFNCKLARLNQSLGFRNKSYAAVAQASRIVGAANNLMPYITEKQPQLGLTLDKVGTAVRSLIFGNLAAGFQGSVL</sequence>
<evidence type="ECO:0000313" key="2">
    <source>
        <dbReference type="Proteomes" id="UP001590950"/>
    </source>
</evidence>
<proteinExistence type="predicted"/>
<accession>A0ABR4AD57</accession>
<dbReference type="EMBL" id="JBEFKJ010000012">
    <property type="protein sequence ID" value="KAL2043065.1"/>
    <property type="molecule type" value="Genomic_DNA"/>
</dbReference>
<comment type="caution">
    <text evidence="1">The sequence shown here is derived from an EMBL/GenBank/DDBJ whole genome shotgun (WGS) entry which is preliminary data.</text>
</comment>
<dbReference type="Proteomes" id="UP001590950">
    <property type="component" value="Unassembled WGS sequence"/>
</dbReference>